<dbReference type="PANTHER" id="PTHR43734">
    <property type="entry name" value="PHYTOENE DESATURASE"/>
    <property type="match status" value="1"/>
</dbReference>
<name>A0A5C5XXX2_9BACT</name>
<dbReference type="PANTHER" id="PTHR43734:SF3">
    <property type="entry name" value="B-CAROTENE KETOLASE"/>
    <property type="match status" value="1"/>
</dbReference>
<comment type="similarity">
    <text evidence="1">Belongs to the carotenoid/retinoid oxidoreductase family.</text>
</comment>
<proteinExistence type="inferred from homology"/>
<dbReference type="RefSeq" id="WP_146590686.1">
    <property type="nucleotide sequence ID" value="NZ_SJPO01000012.1"/>
</dbReference>
<protein>
    <recommendedName>
        <fullName evidence="2">Amine oxidase domain-containing protein</fullName>
    </recommendedName>
</protein>
<keyword evidence="4" id="KW-1185">Reference proteome</keyword>
<dbReference type="Gene3D" id="3.50.50.60">
    <property type="entry name" value="FAD/NAD(P)-binding domain"/>
    <property type="match status" value="2"/>
</dbReference>
<evidence type="ECO:0000313" key="3">
    <source>
        <dbReference type="EMBL" id="TWT67714.1"/>
    </source>
</evidence>
<sequence>MPRDFLKGAQDYYDVIVIGSGLAGLTSANILARQGRSVLLVEQHYKLGGMATWFKRPGGHIFDISLHGFPFGMVKSCRRYWSKEIAESIVQLDGVRFDNPMFSLWTSFTREDFTKQLIEKFNVAPQTVNDFFDTARGMNFYDDQGMTTGELFEKFFPGREDVTRLLMEPITYANGSTLEDPAISYGIVFSNFMSKGVFTFQGGTDKLIGQMEDELKKSGVDIRINCDVKRINTKGGPGGGGVESVEIDAKGATHTIRCGAVVSNANVRQTVFDLVGEEKFDRGFIDDAKAVRLNNSSTQVYIAMNDDERLDVNELGDLLFSSTAPTFHTEALLSRDITSRTYSFYYPKTRPQKDPRCLVVSSTNANYSDWADLPEDEYQASKQDLCETTLDALDKYLPNVRERVCHVEASTPRSFQHYTHHPAGSSFGTKFEGLAVSRALPQQVQGLYHAGSVGIIMSGWLGAMNYGVIVANEVDGCLENNASRNTGEVERSVVEDVSAG</sequence>
<dbReference type="EMBL" id="SJPO01000012">
    <property type="protein sequence ID" value="TWT67714.1"/>
    <property type="molecule type" value="Genomic_DNA"/>
</dbReference>
<dbReference type="Proteomes" id="UP000318478">
    <property type="component" value="Unassembled WGS sequence"/>
</dbReference>
<feature type="domain" description="Amine oxidase" evidence="2">
    <location>
        <begin position="22"/>
        <end position="452"/>
    </location>
</feature>
<dbReference type="SUPFAM" id="SSF51905">
    <property type="entry name" value="FAD/NAD(P)-binding domain"/>
    <property type="match status" value="1"/>
</dbReference>
<dbReference type="InterPro" id="IPR002937">
    <property type="entry name" value="Amino_oxidase"/>
</dbReference>
<organism evidence="3 4">
    <name type="scientific">Posidoniimonas polymericola</name>
    <dbReference type="NCBI Taxonomy" id="2528002"/>
    <lineage>
        <taxon>Bacteria</taxon>
        <taxon>Pseudomonadati</taxon>
        <taxon>Planctomycetota</taxon>
        <taxon>Planctomycetia</taxon>
        <taxon>Pirellulales</taxon>
        <taxon>Lacipirellulaceae</taxon>
        <taxon>Posidoniimonas</taxon>
    </lineage>
</organism>
<dbReference type="InterPro" id="IPR036188">
    <property type="entry name" value="FAD/NAD-bd_sf"/>
</dbReference>
<gene>
    <name evidence="3" type="ORF">Pla123a_42700</name>
</gene>
<reference evidence="3 4" key="1">
    <citation type="submission" date="2019-02" db="EMBL/GenBank/DDBJ databases">
        <title>Deep-cultivation of Planctomycetes and their phenomic and genomic characterization uncovers novel biology.</title>
        <authorList>
            <person name="Wiegand S."/>
            <person name="Jogler M."/>
            <person name="Boedeker C."/>
            <person name="Pinto D."/>
            <person name="Vollmers J."/>
            <person name="Rivas-Marin E."/>
            <person name="Kohn T."/>
            <person name="Peeters S.H."/>
            <person name="Heuer A."/>
            <person name="Rast P."/>
            <person name="Oberbeckmann S."/>
            <person name="Bunk B."/>
            <person name="Jeske O."/>
            <person name="Meyerdierks A."/>
            <person name="Storesund J.E."/>
            <person name="Kallscheuer N."/>
            <person name="Luecker S."/>
            <person name="Lage O.M."/>
            <person name="Pohl T."/>
            <person name="Merkel B.J."/>
            <person name="Hornburger P."/>
            <person name="Mueller R.-W."/>
            <person name="Bruemmer F."/>
            <person name="Labrenz M."/>
            <person name="Spormann A.M."/>
            <person name="Op Den Camp H."/>
            <person name="Overmann J."/>
            <person name="Amann R."/>
            <person name="Jetten M.S.M."/>
            <person name="Mascher T."/>
            <person name="Medema M.H."/>
            <person name="Devos D.P."/>
            <person name="Kaster A.-K."/>
            <person name="Ovreas L."/>
            <person name="Rohde M."/>
            <person name="Galperin M.Y."/>
            <person name="Jogler C."/>
        </authorList>
    </citation>
    <scope>NUCLEOTIDE SEQUENCE [LARGE SCALE GENOMIC DNA]</scope>
    <source>
        <strain evidence="3 4">Pla123a</strain>
    </source>
</reference>
<comment type="caution">
    <text evidence="3">The sequence shown here is derived from an EMBL/GenBank/DDBJ whole genome shotgun (WGS) entry which is preliminary data.</text>
</comment>
<dbReference type="AlphaFoldDB" id="A0A5C5XXX2"/>
<evidence type="ECO:0000259" key="2">
    <source>
        <dbReference type="Pfam" id="PF01593"/>
    </source>
</evidence>
<accession>A0A5C5XXX2</accession>
<evidence type="ECO:0000313" key="4">
    <source>
        <dbReference type="Proteomes" id="UP000318478"/>
    </source>
</evidence>
<evidence type="ECO:0000256" key="1">
    <source>
        <dbReference type="ARBA" id="ARBA00006046"/>
    </source>
</evidence>
<dbReference type="Pfam" id="PF01593">
    <property type="entry name" value="Amino_oxidase"/>
    <property type="match status" value="1"/>
</dbReference>
<dbReference type="GO" id="GO:0016491">
    <property type="term" value="F:oxidoreductase activity"/>
    <property type="evidence" value="ECO:0007669"/>
    <property type="project" value="InterPro"/>
</dbReference>
<dbReference type="OrthoDB" id="9813348at2"/>